<keyword evidence="8" id="KW-0460">Magnesium</keyword>
<gene>
    <name evidence="13" type="ORF">HAZT_HAZT000687</name>
</gene>
<dbReference type="PROSITE" id="PS50125">
    <property type="entry name" value="GUANYLATE_CYCLASE_2"/>
    <property type="match status" value="1"/>
</dbReference>
<comment type="subcellular location">
    <subcellularLocation>
        <location evidence="2">Membrane</location>
        <topology evidence="2">Multi-pass membrane protein</topology>
    </subcellularLocation>
</comment>
<organism evidence="13">
    <name type="scientific">Hyalella azteca</name>
    <name type="common">Amphipod</name>
    <dbReference type="NCBI Taxonomy" id="294128"/>
    <lineage>
        <taxon>Eukaryota</taxon>
        <taxon>Metazoa</taxon>
        <taxon>Ecdysozoa</taxon>
        <taxon>Arthropoda</taxon>
        <taxon>Crustacea</taxon>
        <taxon>Multicrustacea</taxon>
        <taxon>Malacostraca</taxon>
        <taxon>Eumalacostraca</taxon>
        <taxon>Peracarida</taxon>
        <taxon>Amphipoda</taxon>
        <taxon>Senticaudata</taxon>
        <taxon>Talitrida</taxon>
        <taxon>Talitroidea</taxon>
        <taxon>Hyalellidae</taxon>
        <taxon>Hyalella</taxon>
    </lineage>
</organism>
<dbReference type="GO" id="GO:0004016">
    <property type="term" value="F:adenylate cyclase activity"/>
    <property type="evidence" value="ECO:0007669"/>
    <property type="project" value="UniProtKB-EC"/>
</dbReference>
<evidence type="ECO:0000256" key="9">
    <source>
        <dbReference type="ARBA" id="ARBA00022989"/>
    </source>
</evidence>
<comment type="catalytic activity">
    <reaction evidence="1">
        <text>ATP = 3',5'-cyclic AMP + diphosphate</text>
        <dbReference type="Rhea" id="RHEA:15389"/>
        <dbReference type="ChEBI" id="CHEBI:30616"/>
        <dbReference type="ChEBI" id="CHEBI:33019"/>
        <dbReference type="ChEBI" id="CHEBI:58165"/>
        <dbReference type="EC" id="4.6.1.1"/>
    </reaction>
</comment>
<evidence type="ECO:0000313" key="13">
    <source>
        <dbReference type="EMBL" id="KAA0187421.1"/>
    </source>
</evidence>
<reference evidence="13" key="3">
    <citation type="submission" date="2019-06" db="EMBL/GenBank/DDBJ databases">
        <authorList>
            <person name="Poynton C."/>
            <person name="Hasenbein S."/>
            <person name="Benoit J.B."/>
            <person name="Sepulveda M.S."/>
            <person name="Poelchau M.F."/>
            <person name="Murali S.C."/>
            <person name="Chen S."/>
            <person name="Glastad K.M."/>
            <person name="Werren J.H."/>
            <person name="Vineis J.H."/>
            <person name="Bowen J.L."/>
            <person name="Friedrich M."/>
            <person name="Jones J."/>
            <person name="Robertson H.M."/>
            <person name="Feyereisen R."/>
            <person name="Mechler-Hickson A."/>
            <person name="Mathers N."/>
            <person name="Lee C.E."/>
            <person name="Colbourne J.K."/>
            <person name="Biales A."/>
            <person name="Johnston J.S."/>
            <person name="Wellborn G.A."/>
            <person name="Rosendale A.J."/>
            <person name="Cridge A.G."/>
            <person name="Munoz-Torres M.C."/>
            <person name="Bain P.A."/>
            <person name="Manny A.R."/>
            <person name="Major K.M."/>
            <person name="Lambert F.N."/>
            <person name="Vulpe C.D."/>
            <person name="Tuck P."/>
            <person name="Blalock B.J."/>
            <person name="Lin Y.-Y."/>
            <person name="Smith M.E."/>
            <person name="Ochoa-Acuna H."/>
            <person name="Chen M.-J.M."/>
            <person name="Childers C.P."/>
            <person name="Qu J."/>
            <person name="Dugan S."/>
            <person name="Lee S.L."/>
            <person name="Chao H."/>
            <person name="Dinh H."/>
            <person name="Han Y."/>
            <person name="Doddapaneni H."/>
            <person name="Worley K.C."/>
            <person name="Muzny D.M."/>
            <person name="Gibbs R.A."/>
            <person name="Richards S."/>
        </authorList>
    </citation>
    <scope>NUCLEOTIDE SEQUENCE</scope>
    <source>
        <strain evidence="13">HAZT.00-mixed</strain>
        <tissue evidence="13">Whole organism</tissue>
    </source>
</reference>
<dbReference type="Gene3D" id="3.30.70.1230">
    <property type="entry name" value="Nucleotide cyclase"/>
    <property type="match status" value="1"/>
</dbReference>
<reference evidence="13" key="2">
    <citation type="journal article" date="2018" name="Environ. Sci. Technol.">
        <title>The Toxicogenome of Hyalella azteca: A Model for Sediment Ecotoxicology and Evolutionary Toxicology.</title>
        <authorList>
            <person name="Poynton H.C."/>
            <person name="Hasenbein S."/>
            <person name="Benoit J.B."/>
            <person name="Sepulveda M.S."/>
            <person name="Poelchau M.F."/>
            <person name="Hughes D.S.T."/>
            <person name="Murali S.C."/>
            <person name="Chen S."/>
            <person name="Glastad K.M."/>
            <person name="Goodisman M.A.D."/>
            <person name="Werren J.H."/>
            <person name="Vineis J.H."/>
            <person name="Bowen J.L."/>
            <person name="Friedrich M."/>
            <person name="Jones J."/>
            <person name="Robertson H.M."/>
            <person name="Feyereisen R."/>
            <person name="Mechler-Hickson A."/>
            <person name="Mathers N."/>
            <person name="Lee C.E."/>
            <person name="Colbourne J.K."/>
            <person name="Biales A."/>
            <person name="Johnston J.S."/>
            <person name="Wellborn G.A."/>
            <person name="Rosendale A.J."/>
            <person name="Cridge A.G."/>
            <person name="Munoz-Torres M.C."/>
            <person name="Bain P.A."/>
            <person name="Manny A.R."/>
            <person name="Major K.M."/>
            <person name="Lambert F.N."/>
            <person name="Vulpe C.D."/>
            <person name="Tuck P."/>
            <person name="Blalock B.J."/>
            <person name="Lin Y.Y."/>
            <person name="Smith M.E."/>
            <person name="Ochoa-Acuna H."/>
            <person name="Chen M.M."/>
            <person name="Childers C.P."/>
            <person name="Qu J."/>
            <person name="Dugan S."/>
            <person name="Lee S.L."/>
            <person name="Chao H."/>
            <person name="Dinh H."/>
            <person name="Han Y."/>
            <person name="Doddapaneni H."/>
            <person name="Worley K.C."/>
            <person name="Muzny D.M."/>
            <person name="Gibbs R.A."/>
            <person name="Richards S."/>
        </authorList>
    </citation>
    <scope>NUCLEOTIDE SEQUENCE</scope>
    <source>
        <strain evidence="13">HAZT.00-mixed</strain>
        <tissue evidence="13">Whole organism</tissue>
    </source>
</reference>
<dbReference type="GO" id="GO:0009190">
    <property type="term" value="P:cyclic nucleotide biosynthetic process"/>
    <property type="evidence" value="ECO:0007669"/>
    <property type="project" value="InterPro"/>
</dbReference>
<dbReference type="InterPro" id="IPR001054">
    <property type="entry name" value="A/G_cyclase"/>
</dbReference>
<keyword evidence="11" id="KW-0456">Lyase</keyword>
<protein>
    <recommendedName>
        <fullName evidence="3">adenylate cyclase</fullName>
        <ecNumber evidence="3">4.6.1.1</ecNumber>
    </recommendedName>
</protein>
<evidence type="ECO:0000256" key="1">
    <source>
        <dbReference type="ARBA" id="ARBA00001593"/>
    </source>
</evidence>
<accession>A0A6A0GT30</accession>
<dbReference type="Proteomes" id="UP000711488">
    <property type="component" value="Unassembled WGS sequence"/>
</dbReference>
<dbReference type="PANTHER" id="PTHR45627">
    <property type="entry name" value="ADENYLATE CYCLASE TYPE 1"/>
    <property type="match status" value="1"/>
</dbReference>
<keyword evidence="6" id="KW-0547">Nucleotide-binding</keyword>
<name>A0A6A0GT30_HYAAZ</name>
<dbReference type="PANTHER" id="PTHR45627:SF12">
    <property type="entry name" value="ADENYLATE CYCLASE TYPE 2"/>
    <property type="match status" value="1"/>
</dbReference>
<dbReference type="Pfam" id="PF00211">
    <property type="entry name" value="Guanylate_cyc"/>
    <property type="match status" value="1"/>
</dbReference>
<dbReference type="GO" id="GO:0046872">
    <property type="term" value="F:metal ion binding"/>
    <property type="evidence" value="ECO:0007669"/>
    <property type="project" value="UniProtKB-KW"/>
</dbReference>
<evidence type="ECO:0000256" key="11">
    <source>
        <dbReference type="ARBA" id="ARBA00023239"/>
    </source>
</evidence>
<dbReference type="GO" id="GO:0035556">
    <property type="term" value="P:intracellular signal transduction"/>
    <property type="evidence" value="ECO:0007669"/>
    <property type="project" value="InterPro"/>
</dbReference>
<dbReference type="GO" id="GO:0005524">
    <property type="term" value="F:ATP binding"/>
    <property type="evidence" value="ECO:0007669"/>
    <property type="project" value="UniProtKB-KW"/>
</dbReference>
<reference evidence="13" key="1">
    <citation type="submission" date="2014-08" db="EMBL/GenBank/DDBJ databases">
        <authorList>
            <person name="Murali S."/>
            <person name="Richards S."/>
            <person name="Bandaranaike D."/>
            <person name="Bellair M."/>
            <person name="Blankenburg K."/>
            <person name="Chao H."/>
            <person name="Dinh H."/>
            <person name="Doddapaneni H."/>
            <person name="Dugan-Rocha S."/>
            <person name="Elkadiri S."/>
            <person name="Gnanaolivu R."/>
            <person name="Hughes D."/>
            <person name="Lee S."/>
            <person name="Li M."/>
            <person name="Ming W."/>
            <person name="Munidasa M."/>
            <person name="Muniz J."/>
            <person name="Nguyen L."/>
            <person name="Osuji N."/>
            <person name="Pu L.-L."/>
            <person name="Puazo M."/>
            <person name="Skinner E."/>
            <person name="Qu C."/>
            <person name="Quiroz J."/>
            <person name="Raj R."/>
            <person name="Weissenberger G."/>
            <person name="Xin Y."/>
            <person name="Zou X."/>
            <person name="Han Y."/>
            <person name="Worley K."/>
            <person name="Muzny D."/>
            <person name="Gibbs R."/>
        </authorList>
    </citation>
    <scope>NUCLEOTIDE SEQUENCE</scope>
    <source>
        <strain evidence="13">HAZT.00-mixed</strain>
        <tissue evidence="13">Whole organism</tissue>
    </source>
</reference>
<keyword evidence="4" id="KW-0812">Transmembrane</keyword>
<dbReference type="SUPFAM" id="SSF55073">
    <property type="entry name" value="Nucleotide cyclase"/>
    <property type="match status" value="1"/>
</dbReference>
<feature type="domain" description="Guanylate cyclase" evidence="12">
    <location>
        <begin position="17"/>
        <end position="125"/>
    </location>
</feature>
<evidence type="ECO:0000259" key="12">
    <source>
        <dbReference type="PROSITE" id="PS50125"/>
    </source>
</evidence>
<dbReference type="EMBL" id="JQDR03014902">
    <property type="protein sequence ID" value="KAA0187421.1"/>
    <property type="molecule type" value="Genomic_DNA"/>
</dbReference>
<keyword evidence="7" id="KW-0067">ATP-binding</keyword>
<dbReference type="InterPro" id="IPR029787">
    <property type="entry name" value="Nucleotide_cyclase"/>
</dbReference>
<dbReference type="EC" id="4.6.1.1" evidence="3"/>
<evidence type="ECO:0000256" key="10">
    <source>
        <dbReference type="ARBA" id="ARBA00023136"/>
    </source>
</evidence>
<comment type="caution">
    <text evidence="13">The sequence shown here is derived from an EMBL/GenBank/DDBJ whole genome shotgun (WGS) entry which is preliminary data.</text>
</comment>
<dbReference type="GO" id="GO:0005886">
    <property type="term" value="C:plasma membrane"/>
    <property type="evidence" value="ECO:0007669"/>
    <property type="project" value="TreeGrafter"/>
</dbReference>
<keyword evidence="10" id="KW-0472">Membrane</keyword>
<evidence type="ECO:0000256" key="2">
    <source>
        <dbReference type="ARBA" id="ARBA00004141"/>
    </source>
</evidence>
<evidence type="ECO:0000256" key="3">
    <source>
        <dbReference type="ARBA" id="ARBA00012201"/>
    </source>
</evidence>
<keyword evidence="5" id="KW-0479">Metal-binding</keyword>
<sequence length="140" mass="15846">MEPPADELYHESYNHVAVLFASIPNYSEFYKELEFNEEGRGCLKVLHEIIREFDMLTYQMQFLSIEKIKVVGSTYMAACGLQPGMRSADDAEFVEQDRRENVATLAAFAAAMMDYTGEIGKIHVGEKFPKLSPLMAAYMG</sequence>
<evidence type="ECO:0000256" key="5">
    <source>
        <dbReference type="ARBA" id="ARBA00022723"/>
    </source>
</evidence>
<dbReference type="GO" id="GO:0007189">
    <property type="term" value="P:adenylate cyclase-activating G protein-coupled receptor signaling pathway"/>
    <property type="evidence" value="ECO:0007669"/>
    <property type="project" value="TreeGrafter"/>
</dbReference>
<evidence type="ECO:0000256" key="6">
    <source>
        <dbReference type="ARBA" id="ARBA00022741"/>
    </source>
</evidence>
<evidence type="ECO:0000256" key="4">
    <source>
        <dbReference type="ARBA" id="ARBA00022692"/>
    </source>
</evidence>
<keyword evidence="9" id="KW-1133">Transmembrane helix</keyword>
<dbReference type="AlphaFoldDB" id="A0A6A0GT30"/>
<evidence type="ECO:0000256" key="8">
    <source>
        <dbReference type="ARBA" id="ARBA00022842"/>
    </source>
</evidence>
<proteinExistence type="predicted"/>
<evidence type="ECO:0000256" key="7">
    <source>
        <dbReference type="ARBA" id="ARBA00022840"/>
    </source>
</evidence>